<proteinExistence type="predicted"/>
<gene>
    <name evidence="1" type="ORF">N8I74_09760</name>
</gene>
<dbReference type="RefSeq" id="WP_263122814.1">
    <property type="nucleotide sequence ID" value="NZ_CP106753.1"/>
</dbReference>
<organism evidence="1 2">
    <name type="scientific">Chitiniphilus purpureus</name>
    <dbReference type="NCBI Taxonomy" id="2981137"/>
    <lineage>
        <taxon>Bacteria</taxon>
        <taxon>Pseudomonadati</taxon>
        <taxon>Pseudomonadota</taxon>
        <taxon>Betaproteobacteria</taxon>
        <taxon>Neisseriales</taxon>
        <taxon>Chitinibacteraceae</taxon>
        <taxon>Chitiniphilus</taxon>
    </lineage>
</organism>
<name>A0ABY6DIU3_9NEIS</name>
<dbReference type="Proteomes" id="UP001061302">
    <property type="component" value="Chromosome"/>
</dbReference>
<dbReference type="EMBL" id="CP106753">
    <property type="protein sequence ID" value="UXY13613.1"/>
    <property type="molecule type" value="Genomic_DNA"/>
</dbReference>
<protein>
    <submittedName>
        <fullName evidence="1">Uncharacterized protein</fullName>
    </submittedName>
</protein>
<evidence type="ECO:0000313" key="1">
    <source>
        <dbReference type="EMBL" id="UXY13613.1"/>
    </source>
</evidence>
<sequence length="101" mass="11200">MLQCDAYQVLTTLDASEVERVAEQLNKTGFATDEDRLCLGSMLIEHWHAKCTSHLNAHGYTGGELRCAGKYYPNHSAIYVLYDSAMHAHADAMAHLDRAAC</sequence>
<accession>A0ABY6DIU3</accession>
<evidence type="ECO:0000313" key="2">
    <source>
        <dbReference type="Proteomes" id="UP001061302"/>
    </source>
</evidence>
<reference evidence="1" key="1">
    <citation type="submission" date="2022-10" db="EMBL/GenBank/DDBJ databases">
        <title>Chitiniphilus purpureus sp. nov., a novel chitin-degrading bacterium isolated from crawfish pond sediment.</title>
        <authorList>
            <person name="Li K."/>
        </authorList>
    </citation>
    <scope>NUCLEOTIDE SEQUENCE</scope>
    <source>
        <strain evidence="1">CD1</strain>
    </source>
</reference>
<keyword evidence="2" id="KW-1185">Reference proteome</keyword>